<dbReference type="AlphaFoldDB" id="A0A2M7XEP2"/>
<gene>
    <name evidence="2" type="ORF">CO172_03860</name>
</gene>
<dbReference type="EMBL" id="PFWS01000062">
    <property type="protein sequence ID" value="PJA46338.1"/>
    <property type="molecule type" value="Genomic_DNA"/>
</dbReference>
<evidence type="ECO:0000313" key="3">
    <source>
        <dbReference type="Proteomes" id="UP000229749"/>
    </source>
</evidence>
<keyword evidence="1" id="KW-0812">Transmembrane</keyword>
<protein>
    <submittedName>
        <fullName evidence="2">Uncharacterized protein</fullName>
    </submittedName>
</protein>
<name>A0A2M7XEP2_9BACT</name>
<evidence type="ECO:0000256" key="1">
    <source>
        <dbReference type="SAM" id="Phobius"/>
    </source>
</evidence>
<keyword evidence="1" id="KW-1133">Transmembrane helix</keyword>
<dbReference type="Proteomes" id="UP000229749">
    <property type="component" value="Unassembled WGS sequence"/>
</dbReference>
<evidence type="ECO:0000313" key="2">
    <source>
        <dbReference type="EMBL" id="PJA46338.1"/>
    </source>
</evidence>
<proteinExistence type="predicted"/>
<accession>A0A2M7XEP2</accession>
<feature type="transmembrane region" description="Helical" evidence="1">
    <location>
        <begin position="80"/>
        <end position="97"/>
    </location>
</feature>
<organism evidence="2 3">
    <name type="scientific">Candidatus Uhrbacteria bacterium CG_4_9_14_3_um_filter_36_7</name>
    <dbReference type="NCBI Taxonomy" id="1975033"/>
    <lineage>
        <taxon>Bacteria</taxon>
        <taxon>Candidatus Uhriibacteriota</taxon>
    </lineage>
</organism>
<reference evidence="3" key="1">
    <citation type="submission" date="2017-09" db="EMBL/GenBank/DDBJ databases">
        <title>Depth-based differentiation of microbial function through sediment-hosted aquifers and enrichment of novel symbionts in the deep terrestrial subsurface.</title>
        <authorList>
            <person name="Probst A.J."/>
            <person name="Ladd B."/>
            <person name="Jarett J.K."/>
            <person name="Geller-Mcgrath D.E."/>
            <person name="Sieber C.M.K."/>
            <person name="Emerson J.B."/>
            <person name="Anantharaman K."/>
            <person name="Thomas B.C."/>
            <person name="Malmstrom R."/>
            <person name="Stieglmeier M."/>
            <person name="Klingl A."/>
            <person name="Woyke T."/>
            <person name="Ryan C.M."/>
            <person name="Banfield J.F."/>
        </authorList>
    </citation>
    <scope>NUCLEOTIDE SEQUENCE [LARGE SCALE GENOMIC DNA]</scope>
</reference>
<sequence>MGCKMSEEKGSRNWREYLVEIRSAFDVYSWVWNKVISNESKQWAKKMFLAILCSMVLESAKPWCLSEIINGLIHDQPRSIAIGFLGFFFLFFSRGFFDRKNFIAREWVFGLNQIQVDTTCLRAFLEKSLDQHLRENQLLSMGNIEKGRDKLFRAINVIFLMAWKH</sequence>
<keyword evidence="1" id="KW-0472">Membrane</keyword>
<comment type="caution">
    <text evidence="2">The sequence shown here is derived from an EMBL/GenBank/DDBJ whole genome shotgun (WGS) entry which is preliminary data.</text>
</comment>